<dbReference type="Proteomes" id="UP000007110">
    <property type="component" value="Unassembled WGS sequence"/>
</dbReference>
<evidence type="ECO:0000313" key="2">
    <source>
        <dbReference type="EnsemblMetazoa" id="XP_030855473"/>
    </source>
</evidence>
<dbReference type="InterPro" id="IPR028118">
    <property type="entry name" value="Chibby_fam"/>
</dbReference>
<feature type="region of interest" description="Disordered" evidence="1">
    <location>
        <begin position="1"/>
        <end position="24"/>
    </location>
</feature>
<evidence type="ECO:0000256" key="1">
    <source>
        <dbReference type="SAM" id="MobiDB-lite"/>
    </source>
</evidence>
<keyword evidence="3" id="KW-1185">Reference proteome</keyword>
<feature type="region of interest" description="Disordered" evidence="1">
    <location>
        <begin position="114"/>
        <end position="136"/>
    </location>
</feature>
<dbReference type="EnsemblMetazoa" id="XM_030999613">
    <property type="protein sequence ID" value="XP_030855473"/>
    <property type="gene ID" value="LOC593332"/>
</dbReference>
<dbReference type="GeneID" id="756877"/>
<organism evidence="2 3">
    <name type="scientific">Strongylocentrotus purpuratus</name>
    <name type="common">Purple sea urchin</name>
    <dbReference type="NCBI Taxonomy" id="7668"/>
    <lineage>
        <taxon>Eukaryota</taxon>
        <taxon>Metazoa</taxon>
        <taxon>Echinodermata</taxon>
        <taxon>Eleutherozoa</taxon>
        <taxon>Echinozoa</taxon>
        <taxon>Echinoidea</taxon>
        <taxon>Euechinoidea</taxon>
        <taxon>Echinacea</taxon>
        <taxon>Camarodonta</taxon>
        <taxon>Echinidea</taxon>
        <taxon>Strongylocentrotidae</taxon>
        <taxon>Strongylocentrotus</taxon>
    </lineage>
</organism>
<evidence type="ECO:0000313" key="3">
    <source>
        <dbReference type="Proteomes" id="UP000007110"/>
    </source>
</evidence>
<dbReference type="PANTHER" id="PTHR21533:SF19">
    <property type="entry name" value="LEUCINE-RICH PROTEIN"/>
    <property type="match status" value="1"/>
</dbReference>
<reference evidence="2" key="2">
    <citation type="submission" date="2021-01" db="UniProtKB">
        <authorList>
            <consortium name="EnsemblMetazoa"/>
        </authorList>
    </citation>
    <scope>IDENTIFICATION</scope>
</reference>
<name>H3HTT6_STRPU</name>
<feature type="compositionally biased region" description="Basic residues" evidence="1">
    <location>
        <begin position="126"/>
        <end position="136"/>
    </location>
</feature>
<dbReference type="KEGG" id="spu:756877"/>
<dbReference type="InParanoid" id="H3HTT6"/>
<dbReference type="OrthoDB" id="2145765at2759"/>
<dbReference type="OMA" id="KKMPPWK"/>
<dbReference type="CDD" id="cd07429">
    <property type="entry name" value="Cby_like"/>
    <property type="match status" value="1"/>
</dbReference>
<dbReference type="EnsemblMetazoa" id="XM_001196817">
    <property type="protein sequence ID" value="XP_001196817"/>
    <property type="gene ID" value="LOC756877"/>
</dbReference>
<dbReference type="RefSeq" id="XP_001196817.1">
    <property type="nucleotide sequence ID" value="XM_001196817.3"/>
</dbReference>
<sequence length="136" mass="15347">MPLLGNKFNTKKTPPRRSASLNNLNRLESSIRDEEYGMTYGQPKVKLGGQELKFDEDNGVWIAESGNAGGVSQRDFIKVRKQNKSLAEENNLLKLKIELLLDMLAETTAEKHLMEKDLGEYGHSSSSKKKSKSHKR</sequence>
<dbReference type="STRING" id="7668.H3HTT6"/>
<proteinExistence type="predicted"/>
<reference evidence="3" key="1">
    <citation type="submission" date="2015-02" db="EMBL/GenBank/DDBJ databases">
        <title>Genome sequencing for Strongylocentrotus purpuratus.</title>
        <authorList>
            <person name="Murali S."/>
            <person name="Liu Y."/>
            <person name="Vee V."/>
            <person name="English A."/>
            <person name="Wang M."/>
            <person name="Skinner E."/>
            <person name="Han Y."/>
            <person name="Muzny D.M."/>
            <person name="Worley K.C."/>
            <person name="Gibbs R.A."/>
        </authorList>
    </citation>
    <scope>NUCLEOTIDE SEQUENCE</scope>
</reference>
<dbReference type="HOGENOM" id="CLU_134504_0_0_1"/>
<dbReference type="AlphaFoldDB" id="H3HTT6"/>
<dbReference type="Pfam" id="PF14645">
    <property type="entry name" value="Chibby"/>
    <property type="match status" value="1"/>
</dbReference>
<protein>
    <submittedName>
        <fullName evidence="2">Uncharacterized protein</fullName>
    </submittedName>
</protein>
<dbReference type="PANTHER" id="PTHR21533">
    <property type="entry name" value="LEUCINE-RICH PROTEIN"/>
    <property type="match status" value="1"/>
</dbReference>
<accession>H3HTT6</accession>
<dbReference type="eggNOG" id="ENOG502S6C8">
    <property type="taxonomic scope" value="Eukaryota"/>
</dbReference>